<reference evidence="1" key="1">
    <citation type="submission" date="2021-01" db="EMBL/GenBank/DDBJ databases">
        <authorList>
            <consortium name="Genoscope - CEA"/>
            <person name="William W."/>
        </authorList>
    </citation>
    <scope>NUCLEOTIDE SEQUENCE</scope>
</reference>
<keyword evidence="2" id="KW-1185">Reference proteome</keyword>
<comment type="caution">
    <text evidence="1">The sequence shown here is derived from an EMBL/GenBank/DDBJ whole genome shotgun (WGS) entry which is preliminary data.</text>
</comment>
<sequence length="324" mass="38575">MVRLEKLIYEQLVNIRALKRERIIGSPRKWYSEPRTPAMTLSAVKLFTQGWTGLIYKFVEPLFARFLYRWMRNIGLDRGLAMEDLLLFQDRELRRDPLFEHIQREGFHPYTWIMFNKRRARFSKVERGVRGSTAPEWLQAEARERTLADSVENIYEWDNYVYQNYMSDMTPTARGTILQKLLPLEWFLFFGMLRVDSWDRYFYNEVMYKGLEYSKEELANIPKPFKAQLSTEEGRRQFEVNVNRFIDLYPGSIVKEGDKFDFQRFYALEAINNNRDLSKFDSSLIAQLKSELTQQVALKTSTKVKKQRATLPSWLQQDGKGFLA</sequence>
<dbReference type="EMBL" id="CAJJDM010000109">
    <property type="protein sequence ID" value="CAD8098195.1"/>
    <property type="molecule type" value="Genomic_DNA"/>
</dbReference>
<protein>
    <submittedName>
        <fullName evidence="1">Uncharacterized protein</fullName>
    </submittedName>
</protein>
<evidence type="ECO:0000313" key="1">
    <source>
        <dbReference type="EMBL" id="CAD8098195.1"/>
    </source>
</evidence>
<evidence type="ECO:0000313" key="2">
    <source>
        <dbReference type="Proteomes" id="UP000688137"/>
    </source>
</evidence>
<gene>
    <name evidence="1" type="ORF">PPRIM_AZ9-3.1.T1060097</name>
</gene>
<name>A0A8S1P5M2_PARPR</name>
<proteinExistence type="predicted"/>
<organism evidence="1 2">
    <name type="scientific">Paramecium primaurelia</name>
    <dbReference type="NCBI Taxonomy" id="5886"/>
    <lineage>
        <taxon>Eukaryota</taxon>
        <taxon>Sar</taxon>
        <taxon>Alveolata</taxon>
        <taxon>Ciliophora</taxon>
        <taxon>Intramacronucleata</taxon>
        <taxon>Oligohymenophorea</taxon>
        <taxon>Peniculida</taxon>
        <taxon>Parameciidae</taxon>
        <taxon>Paramecium</taxon>
    </lineage>
</organism>
<accession>A0A8S1P5M2</accession>
<dbReference type="AlphaFoldDB" id="A0A8S1P5M2"/>
<dbReference type="Proteomes" id="UP000688137">
    <property type="component" value="Unassembled WGS sequence"/>
</dbReference>
<dbReference type="OMA" id="CTRDWNT"/>